<dbReference type="AlphaFoldDB" id="A0A8H5DRC7"/>
<evidence type="ECO:0000313" key="1">
    <source>
        <dbReference type="EMBL" id="KAF5232671.1"/>
    </source>
</evidence>
<proteinExistence type="predicted"/>
<name>A0A8H5DRC7_9HYPO</name>
<protein>
    <submittedName>
        <fullName evidence="1">Uncharacterized protein</fullName>
    </submittedName>
</protein>
<accession>A0A8H5DRC7</accession>
<gene>
    <name evidence="1" type="ORF">FANTH_12877</name>
</gene>
<dbReference type="EMBL" id="JABEVY010000441">
    <property type="protein sequence ID" value="KAF5232671.1"/>
    <property type="molecule type" value="Genomic_DNA"/>
</dbReference>
<keyword evidence="2" id="KW-1185">Reference proteome</keyword>
<evidence type="ECO:0000313" key="2">
    <source>
        <dbReference type="Proteomes" id="UP000573603"/>
    </source>
</evidence>
<dbReference type="Proteomes" id="UP000573603">
    <property type="component" value="Unassembled WGS sequence"/>
</dbReference>
<comment type="caution">
    <text evidence="1">The sequence shown here is derived from an EMBL/GenBank/DDBJ whole genome shotgun (WGS) entry which is preliminary data.</text>
</comment>
<sequence length="495" mass="57522">MPNQEIKDIITSPSVEMNPSRLQQRGILALLPTEILLQITGEPGRDGGTIHYKDLKRLALSCSRLFHLIRPMYYFADGYAVFFSAVAHGDQEAIQRCTQFEAAPLAMRTLPHGCSCPSELPHNEHSILDSILENFTCGYSPIGKFLDGLKWLLDEGSEANESMDQPWHKYHKNDHYHKMPELLVTCLCQNTERARTKEIITVIKFLQSYGFCLPYQVNAAAQSMFHHDERDVKRLVYTPFDVALRPHCATDFLGIVLEEYKRRGLSIKVAYAGQPNPVRKWAGFRWDGESDWWSNKTNIGNVAWSLFLGIMDPSMIWKESYLGEVTHGFQEKIQLLVDYEAVDPNELLALRCILEALEGIISKAQRFGGFDEERDGKECWLRLCEAVGRAALHLDLPRGDARSLLTAYPLHSFILEDQWNPWSLWFNYELQKPKFRAEMSFSWMQHDWWKLEQDEKGTWYDSQWNSLHQYERSSRTLPKWQRMNFDKYVGVVEKR</sequence>
<organism evidence="1 2">
    <name type="scientific">Fusarium anthophilum</name>
    <dbReference type="NCBI Taxonomy" id="48485"/>
    <lineage>
        <taxon>Eukaryota</taxon>
        <taxon>Fungi</taxon>
        <taxon>Dikarya</taxon>
        <taxon>Ascomycota</taxon>
        <taxon>Pezizomycotina</taxon>
        <taxon>Sordariomycetes</taxon>
        <taxon>Hypocreomycetidae</taxon>
        <taxon>Hypocreales</taxon>
        <taxon>Nectriaceae</taxon>
        <taxon>Fusarium</taxon>
        <taxon>Fusarium fujikuroi species complex</taxon>
    </lineage>
</organism>
<reference evidence="1 2" key="1">
    <citation type="journal article" date="2020" name="BMC Genomics">
        <title>Correction to: Identification and distribution of gene clusters required for synthesis of sphingolipid metabolism inhibitors in diverse species of the filamentous fungus Fusarium.</title>
        <authorList>
            <person name="Kim H.S."/>
            <person name="Lohmar J.M."/>
            <person name="Busman M."/>
            <person name="Brown D.W."/>
            <person name="Naumann T.A."/>
            <person name="Divon H.H."/>
            <person name="Lysoe E."/>
            <person name="Uhlig S."/>
            <person name="Proctor R.H."/>
        </authorList>
    </citation>
    <scope>NUCLEOTIDE SEQUENCE [LARGE SCALE GENOMIC DNA]</scope>
    <source>
        <strain evidence="1 2">NRRL 25214</strain>
    </source>
</reference>